<dbReference type="SMART" id="SM00918">
    <property type="entry name" value="Lig_chan-Glu_bd"/>
    <property type="match status" value="1"/>
</dbReference>
<dbReference type="PhylomeDB" id="B3MRA7"/>
<dbReference type="PANTHER" id="PTHR42643">
    <property type="entry name" value="IONOTROPIC RECEPTOR 20A-RELATED"/>
    <property type="match status" value="1"/>
</dbReference>
<dbReference type="HOGENOM" id="CLU_028770_0_0_1"/>
<dbReference type="OrthoDB" id="8050636at2759"/>
<reference evidence="14 15" key="1">
    <citation type="journal article" date="2007" name="Nature">
        <title>Evolution of genes and genomes on the Drosophila phylogeny.</title>
        <authorList>
            <consortium name="Drosophila 12 Genomes Consortium"/>
            <person name="Clark A.G."/>
            <person name="Eisen M.B."/>
            <person name="Smith D.R."/>
            <person name="Bergman C.M."/>
            <person name="Oliver B."/>
            <person name="Markow T.A."/>
            <person name="Kaufman T.C."/>
            <person name="Kellis M."/>
            <person name="Gelbart W."/>
            <person name="Iyer V.N."/>
            <person name="Pollard D.A."/>
            <person name="Sackton T.B."/>
            <person name="Larracuente A.M."/>
            <person name="Singh N.D."/>
            <person name="Abad J.P."/>
            <person name="Abt D.N."/>
            <person name="Adryan B."/>
            <person name="Aguade M."/>
            <person name="Akashi H."/>
            <person name="Anderson W.W."/>
            <person name="Aquadro C.F."/>
            <person name="Ardell D.H."/>
            <person name="Arguello R."/>
            <person name="Artieri C.G."/>
            <person name="Barbash D.A."/>
            <person name="Barker D."/>
            <person name="Barsanti P."/>
            <person name="Batterham P."/>
            <person name="Batzoglou S."/>
            <person name="Begun D."/>
            <person name="Bhutkar A."/>
            <person name="Blanco E."/>
            <person name="Bosak S.A."/>
            <person name="Bradley R.K."/>
            <person name="Brand A.D."/>
            <person name="Brent M.R."/>
            <person name="Brooks A.N."/>
            <person name="Brown R.H."/>
            <person name="Butlin R.K."/>
            <person name="Caggese C."/>
            <person name="Calvi B.R."/>
            <person name="Bernardo de Carvalho A."/>
            <person name="Caspi A."/>
            <person name="Castrezana S."/>
            <person name="Celniker S.E."/>
            <person name="Chang J.L."/>
            <person name="Chapple C."/>
            <person name="Chatterji S."/>
            <person name="Chinwalla A."/>
            <person name="Civetta A."/>
            <person name="Clifton S.W."/>
            <person name="Comeron J.M."/>
            <person name="Costello J.C."/>
            <person name="Coyne J.A."/>
            <person name="Daub J."/>
            <person name="David R.G."/>
            <person name="Delcher A.L."/>
            <person name="Delehaunty K."/>
            <person name="Do C.B."/>
            <person name="Ebling H."/>
            <person name="Edwards K."/>
            <person name="Eickbush T."/>
            <person name="Evans J.D."/>
            <person name="Filipski A."/>
            <person name="Findeiss S."/>
            <person name="Freyhult E."/>
            <person name="Fulton L."/>
            <person name="Fulton R."/>
            <person name="Garcia A.C."/>
            <person name="Gardiner A."/>
            <person name="Garfield D.A."/>
            <person name="Garvin B.E."/>
            <person name="Gibson G."/>
            <person name="Gilbert D."/>
            <person name="Gnerre S."/>
            <person name="Godfrey J."/>
            <person name="Good R."/>
            <person name="Gotea V."/>
            <person name="Gravely B."/>
            <person name="Greenberg A.J."/>
            <person name="Griffiths-Jones S."/>
            <person name="Gross S."/>
            <person name="Guigo R."/>
            <person name="Gustafson E.A."/>
            <person name="Haerty W."/>
            <person name="Hahn M.W."/>
            <person name="Halligan D.L."/>
            <person name="Halpern A.L."/>
            <person name="Halter G.M."/>
            <person name="Han M.V."/>
            <person name="Heger A."/>
            <person name="Hillier L."/>
            <person name="Hinrichs A.S."/>
            <person name="Holmes I."/>
            <person name="Hoskins R.A."/>
            <person name="Hubisz M.J."/>
            <person name="Hultmark D."/>
            <person name="Huntley M.A."/>
            <person name="Jaffe D.B."/>
            <person name="Jagadeeshan S."/>
            <person name="Jeck W.R."/>
            <person name="Johnson J."/>
            <person name="Jones C.D."/>
            <person name="Jordan W.C."/>
            <person name="Karpen G.H."/>
            <person name="Kataoka E."/>
            <person name="Keightley P.D."/>
            <person name="Kheradpour P."/>
            <person name="Kirkness E.F."/>
            <person name="Koerich L.B."/>
            <person name="Kristiansen K."/>
            <person name="Kudrna D."/>
            <person name="Kulathinal R.J."/>
            <person name="Kumar S."/>
            <person name="Kwok R."/>
            <person name="Lander E."/>
            <person name="Langley C.H."/>
            <person name="Lapoint R."/>
            <person name="Lazzaro B.P."/>
            <person name="Lee S.J."/>
            <person name="Levesque L."/>
            <person name="Li R."/>
            <person name="Lin C.F."/>
            <person name="Lin M.F."/>
            <person name="Lindblad-Toh K."/>
            <person name="Llopart A."/>
            <person name="Long M."/>
            <person name="Low L."/>
            <person name="Lozovsky E."/>
            <person name="Lu J."/>
            <person name="Luo M."/>
            <person name="Machado C.A."/>
            <person name="Makalowski W."/>
            <person name="Marzo M."/>
            <person name="Matsuda M."/>
            <person name="Matzkin L."/>
            <person name="McAllister B."/>
            <person name="McBride C.S."/>
            <person name="McKernan B."/>
            <person name="McKernan K."/>
            <person name="Mendez-Lago M."/>
            <person name="Minx P."/>
            <person name="Mollenhauer M.U."/>
            <person name="Montooth K."/>
            <person name="Mount S.M."/>
            <person name="Mu X."/>
            <person name="Myers E."/>
            <person name="Negre B."/>
            <person name="Newfeld S."/>
            <person name="Nielsen R."/>
            <person name="Noor M.A."/>
            <person name="O'Grady P."/>
            <person name="Pachter L."/>
            <person name="Papaceit M."/>
            <person name="Parisi M.J."/>
            <person name="Parisi M."/>
            <person name="Parts L."/>
            <person name="Pedersen J.S."/>
            <person name="Pesole G."/>
            <person name="Phillippy A.M."/>
            <person name="Ponting C.P."/>
            <person name="Pop M."/>
            <person name="Porcelli D."/>
            <person name="Powell J.R."/>
            <person name="Prohaska S."/>
            <person name="Pruitt K."/>
            <person name="Puig M."/>
            <person name="Quesneville H."/>
            <person name="Ram K.R."/>
            <person name="Rand D."/>
            <person name="Rasmussen M.D."/>
            <person name="Reed L.K."/>
            <person name="Reenan R."/>
            <person name="Reily A."/>
            <person name="Remington K.A."/>
            <person name="Rieger T.T."/>
            <person name="Ritchie M.G."/>
            <person name="Robin C."/>
            <person name="Rogers Y.H."/>
            <person name="Rohde C."/>
            <person name="Rozas J."/>
            <person name="Rubenfield M.J."/>
            <person name="Ruiz A."/>
            <person name="Russo S."/>
            <person name="Salzberg S.L."/>
            <person name="Sanchez-Gracia A."/>
            <person name="Saranga D.J."/>
            <person name="Sato H."/>
            <person name="Schaeffer S.W."/>
            <person name="Schatz M.C."/>
            <person name="Schlenke T."/>
            <person name="Schwartz R."/>
            <person name="Segarra C."/>
            <person name="Singh R.S."/>
            <person name="Sirot L."/>
            <person name="Sirota M."/>
            <person name="Sisneros N.B."/>
            <person name="Smith C.D."/>
            <person name="Smith T.F."/>
            <person name="Spieth J."/>
            <person name="Stage D.E."/>
            <person name="Stark A."/>
            <person name="Stephan W."/>
            <person name="Strausberg R.L."/>
            <person name="Strempel S."/>
            <person name="Sturgill D."/>
            <person name="Sutton G."/>
            <person name="Sutton G.G."/>
            <person name="Tao W."/>
            <person name="Teichmann S."/>
            <person name="Tobari Y.N."/>
            <person name="Tomimura Y."/>
            <person name="Tsolas J.M."/>
            <person name="Valente V.L."/>
            <person name="Venter E."/>
            <person name="Venter J.C."/>
            <person name="Vicario S."/>
            <person name="Vieira F.G."/>
            <person name="Vilella A.J."/>
            <person name="Villasante A."/>
            <person name="Walenz B."/>
            <person name="Wang J."/>
            <person name="Wasserman M."/>
            <person name="Watts T."/>
            <person name="Wilson D."/>
            <person name="Wilson R.K."/>
            <person name="Wing R.A."/>
            <person name="Wolfner M.F."/>
            <person name="Wong A."/>
            <person name="Wong G.K."/>
            <person name="Wu C.I."/>
            <person name="Wu G."/>
            <person name="Yamamoto D."/>
            <person name="Yang H.P."/>
            <person name="Yang S.P."/>
            <person name="Yorke J.A."/>
            <person name="Yoshida K."/>
            <person name="Zdobnov E."/>
            <person name="Zhang P."/>
            <person name="Zhang Y."/>
            <person name="Zimin A.V."/>
            <person name="Baldwin J."/>
            <person name="Abdouelleil A."/>
            <person name="Abdulkadir J."/>
            <person name="Abebe A."/>
            <person name="Abera B."/>
            <person name="Abreu J."/>
            <person name="Acer S.C."/>
            <person name="Aftuck L."/>
            <person name="Alexander A."/>
            <person name="An P."/>
            <person name="Anderson E."/>
            <person name="Anderson S."/>
            <person name="Arachi H."/>
            <person name="Azer M."/>
            <person name="Bachantsang P."/>
            <person name="Barry A."/>
            <person name="Bayul T."/>
            <person name="Berlin A."/>
            <person name="Bessette D."/>
            <person name="Bloom T."/>
            <person name="Blye J."/>
            <person name="Boguslavskiy L."/>
            <person name="Bonnet C."/>
            <person name="Boukhgalter B."/>
            <person name="Bourzgui I."/>
            <person name="Brown A."/>
            <person name="Cahill P."/>
            <person name="Channer S."/>
            <person name="Cheshatsang Y."/>
            <person name="Chuda L."/>
            <person name="Citroen M."/>
            <person name="Collymore A."/>
            <person name="Cooke P."/>
            <person name="Costello M."/>
            <person name="D'Aco K."/>
            <person name="Daza R."/>
            <person name="De Haan G."/>
            <person name="DeGray S."/>
            <person name="DeMaso C."/>
            <person name="Dhargay N."/>
            <person name="Dooley K."/>
            <person name="Dooley E."/>
            <person name="Doricent M."/>
            <person name="Dorje P."/>
            <person name="Dorjee K."/>
            <person name="Dupes A."/>
            <person name="Elong R."/>
            <person name="Falk J."/>
            <person name="Farina A."/>
            <person name="Faro S."/>
            <person name="Ferguson D."/>
            <person name="Fisher S."/>
            <person name="Foley C.D."/>
            <person name="Franke A."/>
            <person name="Friedrich D."/>
            <person name="Gadbois L."/>
            <person name="Gearin G."/>
            <person name="Gearin C.R."/>
            <person name="Giannoukos G."/>
            <person name="Goode T."/>
            <person name="Graham J."/>
            <person name="Grandbois E."/>
            <person name="Grewal S."/>
            <person name="Gyaltsen K."/>
            <person name="Hafez N."/>
            <person name="Hagos B."/>
            <person name="Hall J."/>
            <person name="Henson C."/>
            <person name="Hollinger A."/>
            <person name="Honan T."/>
            <person name="Huard M.D."/>
            <person name="Hughes L."/>
            <person name="Hurhula B."/>
            <person name="Husby M.E."/>
            <person name="Kamat A."/>
            <person name="Kanga B."/>
            <person name="Kashin S."/>
            <person name="Khazanovich D."/>
            <person name="Kisner P."/>
            <person name="Lance K."/>
            <person name="Lara M."/>
            <person name="Lee W."/>
            <person name="Lennon N."/>
            <person name="Letendre F."/>
            <person name="LeVine R."/>
            <person name="Lipovsky A."/>
            <person name="Liu X."/>
            <person name="Liu J."/>
            <person name="Liu S."/>
            <person name="Lokyitsang T."/>
            <person name="Lokyitsang Y."/>
            <person name="Lubonja R."/>
            <person name="Lui A."/>
            <person name="MacDonald P."/>
            <person name="Magnisalis V."/>
            <person name="Maru K."/>
            <person name="Matthews C."/>
            <person name="McCusker W."/>
            <person name="McDonough S."/>
            <person name="Mehta T."/>
            <person name="Meldrim J."/>
            <person name="Meneus L."/>
            <person name="Mihai O."/>
            <person name="Mihalev A."/>
            <person name="Mihova T."/>
            <person name="Mittelman R."/>
            <person name="Mlenga V."/>
            <person name="Montmayeur A."/>
            <person name="Mulrain L."/>
            <person name="Navidi A."/>
            <person name="Naylor J."/>
            <person name="Negash T."/>
            <person name="Nguyen T."/>
            <person name="Nguyen N."/>
            <person name="Nicol R."/>
            <person name="Norbu C."/>
            <person name="Norbu N."/>
            <person name="Novod N."/>
            <person name="O'Neill B."/>
            <person name="Osman S."/>
            <person name="Markiewicz E."/>
            <person name="Oyono O.L."/>
            <person name="Patti C."/>
            <person name="Phunkhang P."/>
            <person name="Pierre F."/>
            <person name="Priest M."/>
            <person name="Raghuraman S."/>
            <person name="Rege F."/>
            <person name="Reyes R."/>
            <person name="Rise C."/>
            <person name="Rogov P."/>
            <person name="Ross K."/>
            <person name="Ryan E."/>
            <person name="Settipalli S."/>
            <person name="Shea T."/>
            <person name="Sherpa N."/>
            <person name="Shi L."/>
            <person name="Shih D."/>
            <person name="Sparrow T."/>
            <person name="Spaulding J."/>
            <person name="Stalker J."/>
            <person name="Stange-Thomann N."/>
            <person name="Stavropoulos S."/>
            <person name="Stone C."/>
            <person name="Strader C."/>
            <person name="Tesfaye S."/>
            <person name="Thomson T."/>
            <person name="Thoulutsang Y."/>
            <person name="Thoulutsang D."/>
            <person name="Topham K."/>
            <person name="Topping I."/>
            <person name="Tsamla T."/>
            <person name="Vassiliev H."/>
            <person name="Vo A."/>
            <person name="Wangchuk T."/>
            <person name="Wangdi T."/>
            <person name="Weiand M."/>
            <person name="Wilkinson J."/>
            <person name="Wilson A."/>
            <person name="Yadav S."/>
            <person name="Young G."/>
            <person name="Yu Q."/>
            <person name="Zembek L."/>
            <person name="Zhong D."/>
            <person name="Zimmer A."/>
            <person name="Zwirko Z."/>
            <person name="Jaffe D.B."/>
            <person name="Alvarez P."/>
            <person name="Brockman W."/>
            <person name="Butler J."/>
            <person name="Chin C."/>
            <person name="Gnerre S."/>
            <person name="Grabherr M."/>
            <person name="Kleber M."/>
            <person name="Mauceli E."/>
            <person name="MacCallum I."/>
        </authorList>
    </citation>
    <scope>NUCLEOTIDE SEQUENCE [LARGE SCALE GENOMIC DNA]</scope>
    <source>
        <strain evidence="15">Tucson 14024-0371.13</strain>
    </source>
</reference>
<dbReference type="Gene3D" id="3.40.190.10">
    <property type="entry name" value="Periplasmic binding protein-like II"/>
    <property type="match status" value="1"/>
</dbReference>
<dbReference type="GO" id="GO:0015276">
    <property type="term" value="F:ligand-gated monoatomic ion channel activity"/>
    <property type="evidence" value="ECO:0007669"/>
    <property type="project" value="InterPro"/>
</dbReference>
<feature type="transmembrane region" description="Helical" evidence="12">
    <location>
        <begin position="342"/>
        <end position="366"/>
    </location>
</feature>
<evidence type="ECO:0000256" key="12">
    <source>
        <dbReference type="SAM" id="Phobius"/>
    </source>
</evidence>
<keyword evidence="4 12" id="KW-0812">Transmembrane</keyword>
<keyword evidence="5 12" id="KW-1133">Transmembrane helix</keyword>
<dbReference type="Proteomes" id="UP000007801">
    <property type="component" value="Unassembled WGS sequence"/>
</dbReference>
<protein>
    <recommendedName>
        <fullName evidence="13">Ionotropic glutamate receptor L-glutamate and glycine-binding domain-containing protein</fullName>
    </recommendedName>
</protein>
<dbReference type="AlphaFoldDB" id="B3MRA7"/>
<comment type="subcellular location">
    <subcellularLocation>
        <location evidence="1">Cell membrane</location>
        <topology evidence="1">Multi-pass membrane protein</topology>
    </subcellularLocation>
</comment>
<sequence>MLPTGVHNVSLVYALVWAIDSFYGRATCTPLAIVQFATSRQSRGHHNDLIDATLSKCSASYKVQFLLEDDQVEETENMKELPPLSGITGRPIAIWFVDSLRAYIRLEMYLIQVGSPYKRNGYFVLVYTGVEDEPMESIKIMFRRLLNMYVLNVVVFLPRYGTVQLYTYYPYGPHRCQSSLPVFYTAFHHLPPPYTGFGLTKPLFPSKMNDMYGCEMVVATFEHRPYVILEDDKKVPGGRILHGIEGMISRALAERMNFSIKLVEPKDKNRGEILPDGNYTGILKMMVDGQVNLTFVCYMYSKARSELMLPSVSYTSFSIVLIIPSGGSLSPMQRLVRPFRHIIWYCILASLASGILVIASLSIMTVPCLRNLVLGRRNHLPCTGMLYSLLGGTVMHNPQRNFARFLLMIWLLQTLILRAAYTGQLYLLLQDVELRAPLTKLSQVLEKGYVFHMLPALKGVFQDSLEITKTKVVFNLEPSLLRLRDEDDPGIAVPLLQPTVYQFNYRSGPNRNHLTLLPVPLMTAPLTMYMRPHSYFKRPIDRLLMAMMSSGIVARYRRMYVDRIERLAKRRNLEPKPLTPWRLGGIFFSCAVLQFLASLIFLLELMSRTRPRLHRALSAINNYLA</sequence>
<evidence type="ECO:0000256" key="4">
    <source>
        <dbReference type="ARBA" id="ARBA00022692"/>
    </source>
</evidence>
<evidence type="ECO:0000256" key="1">
    <source>
        <dbReference type="ARBA" id="ARBA00004651"/>
    </source>
</evidence>
<dbReference type="Gene3D" id="1.10.287.70">
    <property type="match status" value="1"/>
</dbReference>
<keyword evidence="2" id="KW-0813">Transport</keyword>
<evidence type="ECO:0000256" key="5">
    <source>
        <dbReference type="ARBA" id="ARBA00022989"/>
    </source>
</evidence>
<dbReference type="Pfam" id="PF24061">
    <property type="entry name" value="LBD_receptor"/>
    <property type="match status" value="1"/>
</dbReference>
<keyword evidence="10" id="KW-1071">Ligand-gated ion channel</keyword>
<dbReference type="KEGG" id="dan:6503721"/>
<keyword evidence="15" id="KW-1185">Reference proteome</keyword>
<dbReference type="GO" id="GO:0005886">
    <property type="term" value="C:plasma membrane"/>
    <property type="evidence" value="ECO:0007669"/>
    <property type="project" value="UniProtKB-SubCell"/>
</dbReference>
<evidence type="ECO:0000256" key="9">
    <source>
        <dbReference type="ARBA" id="ARBA00023180"/>
    </source>
</evidence>
<feature type="domain" description="Ionotropic glutamate receptor L-glutamate and glycine-binding" evidence="13">
    <location>
        <begin position="225"/>
        <end position="288"/>
    </location>
</feature>
<dbReference type="InterPro" id="IPR052192">
    <property type="entry name" value="Insect_Ionotropic_Sensory_Rcpt"/>
</dbReference>
<dbReference type="GeneID" id="6503721"/>
<evidence type="ECO:0000256" key="8">
    <source>
        <dbReference type="ARBA" id="ARBA00023170"/>
    </source>
</evidence>
<keyword evidence="8" id="KW-0675">Receptor</keyword>
<dbReference type="PANTHER" id="PTHR42643:SF37">
    <property type="entry name" value="IONOTROPIC RECEPTOR 11A-RELATED"/>
    <property type="match status" value="1"/>
</dbReference>
<evidence type="ECO:0000256" key="3">
    <source>
        <dbReference type="ARBA" id="ARBA00022475"/>
    </source>
</evidence>
<evidence type="ECO:0000313" key="14">
    <source>
        <dbReference type="EMBL" id="EDV34312.1"/>
    </source>
</evidence>
<feature type="transmembrane region" description="Helical" evidence="12">
    <location>
        <begin position="581"/>
        <end position="603"/>
    </location>
</feature>
<proteinExistence type="predicted"/>
<evidence type="ECO:0000256" key="7">
    <source>
        <dbReference type="ARBA" id="ARBA00023136"/>
    </source>
</evidence>
<dbReference type="InterPro" id="IPR056198">
    <property type="entry name" value="LBD_receptor"/>
</dbReference>
<dbReference type="CTD" id="31692"/>
<organism evidence="14 15">
    <name type="scientific">Drosophila ananassae</name>
    <name type="common">Fruit fly</name>
    <dbReference type="NCBI Taxonomy" id="7217"/>
    <lineage>
        <taxon>Eukaryota</taxon>
        <taxon>Metazoa</taxon>
        <taxon>Ecdysozoa</taxon>
        <taxon>Arthropoda</taxon>
        <taxon>Hexapoda</taxon>
        <taxon>Insecta</taxon>
        <taxon>Pterygota</taxon>
        <taxon>Neoptera</taxon>
        <taxon>Endopterygota</taxon>
        <taxon>Diptera</taxon>
        <taxon>Brachycera</taxon>
        <taxon>Muscomorpha</taxon>
        <taxon>Ephydroidea</taxon>
        <taxon>Drosophilidae</taxon>
        <taxon>Drosophila</taxon>
        <taxon>Sophophora</taxon>
    </lineage>
</organism>
<dbReference type="eggNOG" id="KOG1052">
    <property type="taxonomic scope" value="Eukaryota"/>
</dbReference>
<evidence type="ECO:0000259" key="13">
    <source>
        <dbReference type="SMART" id="SM00918"/>
    </source>
</evidence>
<keyword evidence="11" id="KW-0407">Ion channel</keyword>
<evidence type="ECO:0000256" key="11">
    <source>
        <dbReference type="ARBA" id="ARBA00023303"/>
    </source>
</evidence>
<evidence type="ECO:0000256" key="2">
    <source>
        <dbReference type="ARBA" id="ARBA00022448"/>
    </source>
</evidence>
<evidence type="ECO:0000313" key="15">
    <source>
        <dbReference type="Proteomes" id="UP000007801"/>
    </source>
</evidence>
<accession>B3MRA7</accession>
<dbReference type="InParanoid" id="B3MRA7"/>
<dbReference type="InterPro" id="IPR019594">
    <property type="entry name" value="Glu/Gly-bd"/>
</dbReference>
<name>B3MRA7_DROAN</name>
<keyword evidence="9" id="KW-0325">Glycoprotein</keyword>
<dbReference type="OMA" id="PYGPHRC"/>
<keyword evidence="7 12" id="KW-0472">Membrane</keyword>
<dbReference type="Pfam" id="PF10613">
    <property type="entry name" value="Lig_chan-Glu_bd"/>
    <property type="match status" value="1"/>
</dbReference>
<dbReference type="STRING" id="7217.B3MRA7"/>
<gene>
    <name evidence="14" type="primary">Dana\GF21032</name>
    <name evidence="14" type="synonym">dana_GLEANR_4261</name>
    <name evidence="14" type="ORF">GF21032</name>
</gene>
<dbReference type="SUPFAM" id="SSF53850">
    <property type="entry name" value="Periplasmic binding protein-like II"/>
    <property type="match status" value="1"/>
</dbReference>
<evidence type="ECO:0000256" key="10">
    <source>
        <dbReference type="ARBA" id="ARBA00023286"/>
    </source>
</evidence>
<dbReference type="EMBL" id="CH902622">
    <property type="protein sequence ID" value="EDV34312.1"/>
    <property type="molecule type" value="Genomic_DNA"/>
</dbReference>
<keyword evidence="6" id="KW-0406">Ion transport</keyword>
<evidence type="ECO:0000256" key="6">
    <source>
        <dbReference type="ARBA" id="ARBA00023065"/>
    </source>
</evidence>
<keyword evidence="3" id="KW-1003">Cell membrane</keyword>
<feature type="transmembrane region" description="Helical" evidence="12">
    <location>
        <begin position="307"/>
        <end position="330"/>
    </location>
</feature>
<dbReference type="FunCoup" id="B3MRA7">
    <property type="interactions" value="53"/>
</dbReference>